<evidence type="ECO:0000313" key="3">
    <source>
        <dbReference type="Proteomes" id="UP001162060"/>
    </source>
</evidence>
<feature type="region of interest" description="Disordered" evidence="1">
    <location>
        <begin position="16"/>
        <end position="68"/>
    </location>
</feature>
<proteinExistence type="predicted"/>
<protein>
    <submittedName>
        <fullName evidence="2">Uncharacterized protein</fullName>
    </submittedName>
</protein>
<comment type="caution">
    <text evidence="2">The sequence shown here is derived from an EMBL/GenBank/DDBJ whole genome shotgun (WGS) entry which is preliminary data.</text>
</comment>
<sequence length="99" mass="10531">MLLSKLTLSQLQNSITSGLTSSHRHAHRGCSLSHALSTDSSSNSASCSKSKRFESKDEKGEMPNNDRARVVRVKPIDQGTAVAEASEMLADSQAAVGDD</sequence>
<feature type="compositionally biased region" description="Low complexity" evidence="1">
    <location>
        <begin position="30"/>
        <end position="48"/>
    </location>
</feature>
<dbReference type="EMBL" id="CAKLBY020000153">
    <property type="protein sequence ID" value="CAK7929739.1"/>
    <property type="molecule type" value="Genomic_DNA"/>
</dbReference>
<name>A0AAV1U5F0_9STRA</name>
<evidence type="ECO:0000313" key="2">
    <source>
        <dbReference type="EMBL" id="CAK7929739.1"/>
    </source>
</evidence>
<feature type="compositionally biased region" description="Basic and acidic residues" evidence="1">
    <location>
        <begin position="51"/>
        <end position="68"/>
    </location>
</feature>
<reference evidence="2" key="1">
    <citation type="submission" date="2024-01" db="EMBL/GenBank/DDBJ databases">
        <authorList>
            <person name="Webb A."/>
        </authorList>
    </citation>
    <scope>NUCLEOTIDE SEQUENCE</scope>
    <source>
        <strain evidence="2">Pm1</strain>
    </source>
</reference>
<dbReference type="AlphaFoldDB" id="A0AAV1U5F0"/>
<accession>A0AAV1U5F0</accession>
<evidence type="ECO:0000256" key="1">
    <source>
        <dbReference type="SAM" id="MobiDB-lite"/>
    </source>
</evidence>
<organism evidence="2 3">
    <name type="scientific">Peronospora matthiolae</name>
    <dbReference type="NCBI Taxonomy" id="2874970"/>
    <lineage>
        <taxon>Eukaryota</taxon>
        <taxon>Sar</taxon>
        <taxon>Stramenopiles</taxon>
        <taxon>Oomycota</taxon>
        <taxon>Peronosporomycetes</taxon>
        <taxon>Peronosporales</taxon>
        <taxon>Peronosporaceae</taxon>
        <taxon>Peronospora</taxon>
    </lineage>
</organism>
<gene>
    <name evidence="2" type="ORF">PM001_LOCUS14889</name>
</gene>
<dbReference type="Proteomes" id="UP001162060">
    <property type="component" value="Unassembled WGS sequence"/>
</dbReference>